<proteinExistence type="inferred from homology"/>
<reference evidence="4 5" key="1">
    <citation type="submission" date="2015-06" db="EMBL/GenBank/DDBJ databases">
        <title>Comparative genome analysis of nirS-carrying Bradyrhizobium sp. strains.</title>
        <authorList>
            <person name="Ishii S."/>
            <person name="Jang J."/>
            <person name="Nishizawa T."/>
            <person name="Senoo K."/>
        </authorList>
    </citation>
    <scope>NUCLEOTIDE SEQUENCE [LARGE SCALE GENOMIC DNA]</scope>
    <source>
        <strain evidence="4 5">TSA1</strain>
    </source>
</reference>
<sequence>MQTDIKKTAVEAFRSLETPALLLDIDRLRNNASVMRKRCAELGVPLRPHLKTSKSLNVAEIATGGTFGPITVSTIKEAEYFARGGYRDIMYAVAIAEPKLAHIERIQCETEARILIVVDTIEAATMVAGRAPSFGQKFHCLIEVDCGEHRSGVPPQADQLVPIARILSDAPGVALQGVMTHAGHSYSSADRHVVEEIAEAERRAAVDAADILHRAGLDCAIVSVGSTPTVLLARHLEGVTEVRCGIYLFWDLAQLSRNVCRQDDIAVSVLASVISHNRANMSVIIDAGALALSKDLGANANLPDVNYGYVCDPVSLERLGALSLDVVHQEHGTIAVPSTDWFDRLPIGGLVRVLPNHACLTCAAYDEYRLVVNGELAGTWPKISGW</sequence>
<accession>A0A2M6U9T6</accession>
<dbReference type="InterPro" id="IPR051466">
    <property type="entry name" value="D-amino_acid_metab_enzyme"/>
</dbReference>
<dbReference type="PANTHER" id="PTHR28004">
    <property type="entry name" value="ZGC:162816-RELATED"/>
    <property type="match status" value="1"/>
</dbReference>
<dbReference type="Proteomes" id="UP000228930">
    <property type="component" value="Unassembled WGS sequence"/>
</dbReference>
<dbReference type="GO" id="GO:0008721">
    <property type="term" value="F:D-serine ammonia-lyase activity"/>
    <property type="evidence" value="ECO:0007669"/>
    <property type="project" value="TreeGrafter"/>
</dbReference>
<keyword evidence="5" id="KW-1185">Reference proteome</keyword>
<evidence type="ECO:0000313" key="4">
    <source>
        <dbReference type="EMBL" id="PIT01345.1"/>
    </source>
</evidence>
<dbReference type="InterPro" id="IPR026956">
    <property type="entry name" value="D-ser_dehydrat-like_dom"/>
</dbReference>
<evidence type="ECO:0000256" key="2">
    <source>
        <dbReference type="ARBA" id="ARBA00023239"/>
    </source>
</evidence>
<evidence type="ECO:0000256" key="1">
    <source>
        <dbReference type="ARBA" id="ARBA00005323"/>
    </source>
</evidence>
<dbReference type="SMART" id="SM01119">
    <property type="entry name" value="D-ser_dehydrat"/>
    <property type="match status" value="1"/>
</dbReference>
<evidence type="ECO:0000313" key="5">
    <source>
        <dbReference type="Proteomes" id="UP000228930"/>
    </source>
</evidence>
<dbReference type="Pfam" id="PF01168">
    <property type="entry name" value="Ala_racemase_N"/>
    <property type="match status" value="1"/>
</dbReference>
<dbReference type="AlphaFoldDB" id="A0A2M6U9T6"/>
<dbReference type="Gene3D" id="2.40.37.20">
    <property type="entry name" value="D-serine dehydratase-like domain"/>
    <property type="match status" value="1"/>
</dbReference>
<dbReference type="InterPro" id="IPR042208">
    <property type="entry name" value="D-ser_dehydrat-like_sf"/>
</dbReference>
<dbReference type="GO" id="GO:0036088">
    <property type="term" value="P:D-serine catabolic process"/>
    <property type="evidence" value="ECO:0007669"/>
    <property type="project" value="TreeGrafter"/>
</dbReference>
<protein>
    <recommendedName>
        <fullName evidence="3">D-serine dehydratase-like domain-containing protein</fullName>
    </recommendedName>
</protein>
<evidence type="ECO:0000259" key="3">
    <source>
        <dbReference type="SMART" id="SM01119"/>
    </source>
</evidence>
<dbReference type="PANTHER" id="PTHR28004:SF2">
    <property type="entry name" value="D-SERINE DEHYDRATASE"/>
    <property type="match status" value="1"/>
</dbReference>
<comment type="similarity">
    <text evidence="1">Belongs to the DSD1 family.</text>
</comment>
<dbReference type="EMBL" id="LFJC01000003">
    <property type="protein sequence ID" value="PIT01345.1"/>
    <property type="molecule type" value="Genomic_DNA"/>
</dbReference>
<dbReference type="SUPFAM" id="SSF51419">
    <property type="entry name" value="PLP-binding barrel"/>
    <property type="match status" value="1"/>
</dbReference>
<organism evidence="4 5">
    <name type="scientific">Bradyrhizobium nitroreducens</name>
    <dbReference type="NCBI Taxonomy" id="709803"/>
    <lineage>
        <taxon>Bacteria</taxon>
        <taxon>Pseudomonadati</taxon>
        <taxon>Pseudomonadota</taxon>
        <taxon>Alphaproteobacteria</taxon>
        <taxon>Hyphomicrobiales</taxon>
        <taxon>Nitrobacteraceae</taxon>
        <taxon>Bradyrhizobium</taxon>
    </lineage>
</organism>
<gene>
    <name evidence="4" type="ORF">TSA1_11670</name>
</gene>
<feature type="domain" description="D-serine dehydratase-like" evidence="3">
    <location>
        <begin position="266"/>
        <end position="372"/>
    </location>
</feature>
<comment type="caution">
    <text evidence="4">The sequence shown here is derived from an EMBL/GenBank/DDBJ whole genome shotgun (WGS) entry which is preliminary data.</text>
</comment>
<keyword evidence="2" id="KW-0456">Lyase</keyword>
<dbReference type="Gene3D" id="3.20.20.10">
    <property type="entry name" value="Alanine racemase"/>
    <property type="match status" value="1"/>
</dbReference>
<dbReference type="RefSeq" id="WP_145984299.1">
    <property type="nucleotide sequence ID" value="NZ_LFJC01000003.1"/>
</dbReference>
<dbReference type="InterPro" id="IPR029066">
    <property type="entry name" value="PLP-binding_barrel"/>
</dbReference>
<dbReference type="InterPro" id="IPR001608">
    <property type="entry name" value="Ala_racemase_N"/>
</dbReference>
<dbReference type="Pfam" id="PF14031">
    <property type="entry name" value="D-ser_dehydrat"/>
    <property type="match status" value="1"/>
</dbReference>
<name>A0A2M6U9T6_9BRAD</name>